<protein>
    <submittedName>
        <fullName evidence="2">Uncharacterized protein</fullName>
    </submittedName>
</protein>
<feature type="region of interest" description="Disordered" evidence="1">
    <location>
        <begin position="1"/>
        <end position="23"/>
    </location>
</feature>
<dbReference type="EMBL" id="CAUYUJ010012225">
    <property type="protein sequence ID" value="CAK0833528.1"/>
    <property type="molecule type" value="Genomic_DNA"/>
</dbReference>
<evidence type="ECO:0000313" key="3">
    <source>
        <dbReference type="Proteomes" id="UP001189429"/>
    </source>
</evidence>
<name>A0ABN9SNW7_9DINO</name>
<proteinExistence type="predicted"/>
<evidence type="ECO:0000313" key="2">
    <source>
        <dbReference type="EMBL" id="CAK0833528.1"/>
    </source>
</evidence>
<gene>
    <name evidence="2" type="ORF">PCOR1329_LOCUS31211</name>
</gene>
<comment type="caution">
    <text evidence="2">The sequence shown here is derived from an EMBL/GenBank/DDBJ whole genome shotgun (WGS) entry which is preliminary data.</text>
</comment>
<reference evidence="2" key="1">
    <citation type="submission" date="2023-10" db="EMBL/GenBank/DDBJ databases">
        <authorList>
            <person name="Chen Y."/>
            <person name="Shah S."/>
            <person name="Dougan E. K."/>
            <person name="Thang M."/>
            <person name="Chan C."/>
        </authorList>
    </citation>
    <scope>NUCLEOTIDE SEQUENCE [LARGE SCALE GENOMIC DNA]</scope>
</reference>
<evidence type="ECO:0000256" key="1">
    <source>
        <dbReference type="SAM" id="MobiDB-lite"/>
    </source>
</evidence>
<sequence length="428" mass="46230">MPPWGHPRSANARPFGRAADSNPDDAAVRRLASYVEEHADELESQRVALVAAAEREYDSLLQACRVPLTRAQWAQWLDENMEQFAEKMESAPGRRRARNQRLRARHGLPAPAARLGPEGDQWRPCATQWGAILERRSGWHGIRVHPDRKHMLFLYTLAGRTYAIDVEPFSTGALLKYNIFEDFDVAAAIRPLAVLEDVFTDAAVRGVFGFRMRGGPAPGGGLLLAAEAGRRLTEQLPRPRRAAEPSDDDASDGSGSEGSAIQKGLGGDGGSSEDDVSGLSDSSRVVDTDADSALEGSSVESDSAPESGGEPANSDAPLAVHLRDLPGLGPEEGGWGKNRSKTLTPAHYGESRANPVRSIITLRSWMRRRAGANGWSAAHPGRAREFAEEAARLQREIQDLQPQAGGLLGNAKADALIRQWVPGIVANL</sequence>
<dbReference type="InterPro" id="IPR002961">
    <property type="entry name" value="TNF_C"/>
</dbReference>
<keyword evidence="3" id="KW-1185">Reference proteome</keyword>
<dbReference type="PRINTS" id="PR01237">
    <property type="entry name" value="TNFC"/>
</dbReference>
<accession>A0ABN9SNW7</accession>
<feature type="region of interest" description="Disordered" evidence="1">
    <location>
        <begin position="235"/>
        <end position="349"/>
    </location>
</feature>
<organism evidence="2 3">
    <name type="scientific">Prorocentrum cordatum</name>
    <dbReference type="NCBI Taxonomy" id="2364126"/>
    <lineage>
        <taxon>Eukaryota</taxon>
        <taxon>Sar</taxon>
        <taxon>Alveolata</taxon>
        <taxon>Dinophyceae</taxon>
        <taxon>Prorocentrales</taxon>
        <taxon>Prorocentraceae</taxon>
        <taxon>Prorocentrum</taxon>
    </lineage>
</organism>
<dbReference type="Proteomes" id="UP001189429">
    <property type="component" value="Unassembled WGS sequence"/>
</dbReference>